<dbReference type="PANTHER" id="PTHR43782">
    <property type="entry name" value="ARGINASE"/>
    <property type="match status" value="1"/>
</dbReference>
<dbReference type="Pfam" id="PF00491">
    <property type="entry name" value="Arginase"/>
    <property type="match status" value="1"/>
</dbReference>
<dbReference type="Gene3D" id="3.40.800.10">
    <property type="entry name" value="Ureohydrolase domain"/>
    <property type="match status" value="1"/>
</dbReference>
<organism evidence="5 6">
    <name type="scientific">Mobilicoccus caccae</name>
    <dbReference type="NCBI Taxonomy" id="1859295"/>
    <lineage>
        <taxon>Bacteria</taxon>
        <taxon>Bacillati</taxon>
        <taxon>Actinomycetota</taxon>
        <taxon>Actinomycetes</taxon>
        <taxon>Micrococcales</taxon>
        <taxon>Dermatophilaceae</taxon>
        <taxon>Mobilicoccus</taxon>
    </lineage>
</organism>
<dbReference type="InterPro" id="IPR023696">
    <property type="entry name" value="Ureohydrolase_dom_sf"/>
</dbReference>
<dbReference type="RefSeq" id="WP_284302325.1">
    <property type="nucleotide sequence ID" value="NZ_BSUO01000001.1"/>
</dbReference>
<comment type="caution">
    <text evidence="5">The sequence shown here is derived from an EMBL/GenBank/DDBJ whole genome shotgun (WGS) entry which is preliminary data.</text>
</comment>
<dbReference type="PROSITE" id="PS51409">
    <property type="entry name" value="ARGINASE_2"/>
    <property type="match status" value="1"/>
</dbReference>
<dbReference type="EMBL" id="BSUO01000001">
    <property type="protein sequence ID" value="GMA38238.1"/>
    <property type="molecule type" value="Genomic_DNA"/>
</dbReference>
<gene>
    <name evidence="5" type="primary">rocF</name>
    <name evidence="5" type="ORF">GCM10025883_02830</name>
</gene>
<keyword evidence="1" id="KW-0479">Metal-binding</keyword>
<dbReference type="PANTHER" id="PTHR43782:SF3">
    <property type="entry name" value="ARGINASE"/>
    <property type="match status" value="1"/>
</dbReference>
<keyword evidence="2" id="KW-0378">Hydrolase</keyword>
<evidence type="ECO:0000313" key="5">
    <source>
        <dbReference type="EMBL" id="GMA38238.1"/>
    </source>
</evidence>
<dbReference type="InterPro" id="IPR006035">
    <property type="entry name" value="Ureohydrolase"/>
</dbReference>
<evidence type="ECO:0000256" key="2">
    <source>
        <dbReference type="ARBA" id="ARBA00022801"/>
    </source>
</evidence>
<name>A0ABQ6INF3_9MICO</name>
<dbReference type="SUPFAM" id="SSF52768">
    <property type="entry name" value="Arginase/deacetylase"/>
    <property type="match status" value="1"/>
</dbReference>
<evidence type="ECO:0000256" key="4">
    <source>
        <dbReference type="PROSITE-ProRule" id="PRU00742"/>
    </source>
</evidence>
<evidence type="ECO:0000313" key="6">
    <source>
        <dbReference type="Proteomes" id="UP001157126"/>
    </source>
</evidence>
<proteinExistence type="inferred from homology"/>
<keyword evidence="6" id="KW-1185">Reference proteome</keyword>
<dbReference type="Proteomes" id="UP001157126">
    <property type="component" value="Unassembled WGS sequence"/>
</dbReference>
<dbReference type="CDD" id="cd09999">
    <property type="entry name" value="Arginase-like_1"/>
    <property type="match status" value="1"/>
</dbReference>
<dbReference type="PRINTS" id="PR00116">
    <property type="entry name" value="ARGINASE"/>
</dbReference>
<evidence type="ECO:0000256" key="1">
    <source>
        <dbReference type="ARBA" id="ARBA00022723"/>
    </source>
</evidence>
<sequence length="266" mass="27872">MDIPTVVTTYQGPAGDHDDRAMDAVVRLGEALGRWAGTDVVEVGMPSPSDPGDWRVELERCRTSLHLMADRVDAVMSAGQRPISAITRCAVALATLPVVPRHRPDAVVVWFDAHADINTPADTGTGYLGGMALSGPLGWWDSGLGGGLPEDQAVLVGCRDIDPAEQARIAAGSPVLVAPGVGVADRLAKAVRGRPVYIHLDCDVMEPGLFSTDYRVPGGLTLPDLEACARVLGGSEVVGVEIAEYEGDGSATAEDLVESLRPVLFA</sequence>
<protein>
    <submittedName>
        <fullName evidence="5">Arginase</fullName>
    </submittedName>
</protein>
<comment type="similarity">
    <text evidence="4">Belongs to the arginase family.</text>
</comment>
<accession>A0ABQ6INF3</accession>
<evidence type="ECO:0000256" key="3">
    <source>
        <dbReference type="ARBA" id="ARBA00023211"/>
    </source>
</evidence>
<reference evidence="6" key="1">
    <citation type="journal article" date="2019" name="Int. J. Syst. Evol. Microbiol.">
        <title>The Global Catalogue of Microorganisms (GCM) 10K type strain sequencing project: providing services to taxonomists for standard genome sequencing and annotation.</title>
        <authorList>
            <consortium name="The Broad Institute Genomics Platform"/>
            <consortium name="The Broad Institute Genome Sequencing Center for Infectious Disease"/>
            <person name="Wu L."/>
            <person name="Ma J."/>
        </authorList>
    </citation>
    <scope>NUCLEOTIDE SEQUENCE [LARGE SCALE GENOMIC DNA]</scope>
    <source>
        <strain evidence="6">NBRC 113072</strain>
    </source>
</reference>
<keyword evidence="3" id="KW-0464">Manganese</keyword>